<comment type="caution">
    <text evidence="3">The sequence shown here is derived from an EMBL/GenBank/DDBJ whole genome shotgun (WGS) entry which is preliminary data.</text>
</comment>
<keyword evidence="1" id="KW-1188">Viral release from host cell</keyword>
<feature type="domain" description="Terminase large subunit gp17-like C-terminal" evidence="2">
    <location>
        <begin position="442"/>
        <end position="595"/>
    </location>
</feature>
<organism evidence="3 4">
    <name type="scientific">Ranatra chinensis</name>
    <dbReference type="NCBI Taxonomy" id="642074"/>
    <lineage>
        <taxon>Eukaryota</taxon>
        <taxon>Metazoa</taxon>
        <taxon>Ecdysozoa</taxon>
        <taxon>Arthropoda</taxon>
        <taxon>Hexapoda</taxon>
        <taxon>Insecta</taxon>
        <taxon>Pterygota</taxon>
        <taxon>Neoptera</taxon>
        <taxon>Paraneoptera</taxon>
        <taxon>Hemiptera</taxon>
        <taxon>Heteroptera</taxon>
        <taxon>Panheteroptera</taxon>
        <taxon>Nepomorpha</taxon>
        <taxon>Nepidae</taxon>
        <taxon>Ranatrinae</taxon>
        <taxon>Ranatra</taxon>
    </lineage>
</organism>
<dbReference type="EMBL" id="JBFDAA010000024">
    <property type="protein sequence ID" value="KAL1110073.1"/>
    <property type="molecule type" value="Genomic_DNA"/>
</dbReference>
<evidence type="ECO:0000313" key="4">
    <source>
        <dbReference type="Proteomes" id="UP001558652"/>
    </source>
</evidence>
<evidence type="ECO:0000256" key="1">
    <source>
        <dbReference type="ARBA" id="ARBA00022612"/>
    </source>
</evidence>
<dbReference type="Pfam" id="PF03237">
    <property type="entry name" value="Terminase_6N"/>
    <property type="match status" value="1"/>
</dbReference>
<dbReference type="Pfam" id="PF06074">
    <property type="entry name" value="Portal_Mu"/>
    <property type="match status" value="1"/>
</dbReference>
<proteinExistence type="predicted"/>
<gene>
    <name evidence="3" type="ORF">AAG570_014029</name>
</gene>
<reference evidence="3 4" key="1">
    <citation type="submission" date="2024-07" db="EMBL/GenBank/DDBJ databases">
        <title>Chromosome-level genome assembly of the water stick insect Ranatra chinensis (Heteroptera: Nepidae).</title>
        <authorList>
            <person name="Liu X."/>
        </authorList>
    </citation>
    <scope>NUCLEOTIDE SEQUENCE [LARGE SCALE GENOMIC DNA]</scope>
    <source>
        <strain evidence="3">Cailab_2021Rc</strain>
        <tissue evidence="3">Muscle</tissue>
    </source>
</reference>
<protein>
    <recommendedName>
        <fullName evidence="2">Terminase large subunit gp17-like C-terminal domain-containing protein</fullName>
    </recommendedName>
</protein>
<sequence length="1342" mass="148504">MSAFSEILTRQAVRENAGTELLKQLLDAQDKRAEQQYAAFKEMIETNQHLIEISKRLPVGADLLKRWKTEEEWEKKRAEYIKNSRTFRCEFITFGRLLIQRVNAKLAEGENVSASELFTAAKLASEILKDEVKKEDKKGRSQSSGAGLWKAKQAAGMQRIKQVDERNNFLTNSTTGGFVKPVLFLPYQTAWLDDKSRYKVWEKSRRIGATWTQAYEDVRDCLSGMVPAVWFSSADLSAAREYILYCAHWAGLFNAAFETTGEAEGKSDIKSFTISFTNGSRINALSSNPSAFRSKGGKLVLDEFAFHKDDNGLWRAAKPIVTWGYPVRIISTHNGKQALYYKFIEGIRKKKLDWSLHTVTIFDAVAQGLTDKIFNRPTTHEERASWIEAEKQSCAGGAVWEQEYCCDPVDESTAFIPHHIIDNCCGNLVLNDYSAITSPLYVGVDIARRRDMSVIWGVCDKGGTLETCVYHELKGMRFKEQETLLFDILAHPMLRRVCIDETGIGMQMAENALDKFGRGLVEPVYLTAKTKEAIAYEIRTALEEGRLIIPGFDSVRSDFHGVQRVSTSAGNIRLDAKRTGDGHADRFWAAALAVHAYKTPELRVPVVYSRKKTGTGGKMKNLNDLTKETVTALARGETLTVAGILPNPDEVLRKRGEAKSTYVKVMRDPRVVATSGSRKAGVKKLLWQLNRGVKDSGGPVLDFTGEWLGALDMNYIISRILDACQFGMQPMEVIWGRDGRHIIPLELKDKPFDWFGFNSKRQLRFKAKGNREGVAVPDKKILLARHDHSYDNPYGVSLLSLCFWSVAMKRGALPIYLNYLERFGSARYLATLKKGATGKEHADALDSLERLISDAAATIEEGAKVELMESHNKSSTDSIFTNFLNYCDQDITLVQLGQTLTTAGGGSGSYALGKVHGEVRSDIVDSDARIVEETINRLIRWTHELNYPKNTGIPLFSMYREEDVDLELAKRDAALAATGQIRFSKSYFIKNYGFNSNDIFTDEVCGDRIRADETGPDDVDLTGGKSDLNSTFPGSGISDTDEVRWSMAGDIELKINLNTDNFLKGVQRVKAGFKSLKDELDGYVSKQAESAGKTGMQQASINYLQPQAGFDISNGKATEAADKWNSVAQATHEAGKAADLYKKDLGGAMDTLHGELSRLSGPVARALHKGSTEGLWKALGDSLRLFAAQKASHLLMEAAYETVMGAAAALNPFRAGESSFHFAAASQYAAGAALMGSFVMGANLAGQAHGGIDYIPREGTWLLDRGERVVDSRTNRDLKEFIASGRTGVSVNITINGGDKDSLMSALPQLEQTIIGTVAGNIMQGGTDKKSHKRLHVNRNIT</sequence>
<name>A0ABD0Y5P2_9HEMI</name>
<evidence type="ECO:0000313" key="3">
    <source>
        <dbReference type="EMBL" id="KAL1110073.1"/>
    </source>
</evidence>
<dbReference type="Gene3D" id="3.40.50.300">
    <property type="entry name" value="P-loop containing nucleotide triphosphate hydrolases"/>
    <property type="match status" value="1"/>
</dbReference>
<dbReference type="InterPro" id="IPR035421">
    <property type="entry name" value="Terminase_6C"/>
</dbReference>
<dbReference type="InterPro" id="IPR009279">
    <property type="entry name" value="Portal_Mu"/>
</dbReference>
<accession>A0ABD0Y5P2</accession>
<dbReference type="Proteomes" id="UP001558652">
    <property type="component" value="Unassembled WGS sequence"/>
</dbReference>
<evidence type="ECO:0000259" key="2">
    <source>
        <dbReference type="Pfam" id="PF17289"/>
    </source>
</evidence>
<dbReference type="InterPro" id="IPR027417">
    <property type="entry name" value="P-loop_NTPase"/>
</dbReference>
<dbReference type="Gene3D" id="3.30.420.240">
    <property type="match status" value="1"/>
</dbReference>
<dbReference type="Pfam" id="PF17289">
    <property type="entry name" value="Terminase_6C"/>
    <property type="match status" value="1"/>
</dbReference>
<keyword evidence="4" id="KW-1185">Reference proteome</keyword>